<name>K6Y721_9ALTE</name>
<dbReference type="STRING" id="1127673.GLIP_1376"/>
<dbReference type="RefSeq" id="WP_008843833.1">
    <property type="nucleotide sequence ID" value="NZ_BAEN01000030.1"/>
</dbReference>
<gene>
    <name evidence="1" type="ORF">GLIP_1376</name>
</gene>
<reference evidence="1 2" key="1">
    <citation type="journal article" date="2017" name="Antonie Van Leeuwenhoek">
        <title>Rhizobium rhizosphaerae sp. nov., a novel species isolated from rice rhizosphere.</title>
        <authorList>
            <person name="Zhao J.J."/>
            <person name="Zhang J."/>
            <person name="Zhang R.J."/>
            <person name="Zhang C.W."/>
            <person name="Yin H.Q."/>
            <person name="Zhang X.X."/>
        </authorList>
    </citation>
    <scope>NUCLEOTIDE SEQUENCE [LARGE SCALE GENOMIC DNA]</scope>
    <source>
        <strain evidence="1 2">E3</strain>
    </source>
</reference>
<proteinExistence type="predicted"/>
<evidence type="ECO:0000313" key="2">
    <source>
        <dbReference type="Proteomes" id="UP000006334"/>
    </source>
</evidence>
<comment type="caution">
    <text evidence="1">The sequence shown here is derived from an EMBL/GenBank/DDBJ whole genome shotgun (WGS) entry which is preliminary data.</text>
</comment>
<accession>K6Y721</accession>
<evidence type="ECO:0000313" key="1">
    <source>
        <dbReference type="EMBL" id="GAC14017.1"/>
    </source>
</evidence>
<dbReference type="Proteomes" id="UP000006334">
    <property type="component" value="Unassembled WGS sequence"/>
</dbReference>
<organism evidence="1 2">
    <name type="scientific">Aliiglaciecola lipolytica E3</name>
    <dbReference type="NCBI Taxonomy" id="1127673"/>
    <lineage>
        <taxon>Bacteria</taxon>
        <taxon>Pseudomonadati</taxon>
        <taxon>Pseudomonadota</taxon>
        <taxon>Gammaproteobacteria</taxon>
        <taxon>Alteromonadales</taxon>
        <taxon>Alteromonadaceae</taxon>
        <taxon>Aliiglaciecola</taxon>
    </lineage>
</organism>
<protein>
    <submittedName>
        <fullName evidence="1">Uncharacterized protein</fullName>
    </submittedName>
</protein>
<dbReference type="AlphaFoldDB" id="K6Y721"/>
<dbReference type="EMBL" id="BAEN01000030">
    <property type="protein sequence ID" value="GAC14017.1"/>
    <property type="molecule type" value="Genomic_DNA"/>
</dbReference>
<keyword evidence="2" id="KW-1185">Reference proteome</keyword>
<sequence>MKKKNEKNTTKRSMGDKFKIAILKALKKLFKRKHPYAPVNYLGRKRTQRILGAKIKKRKQIENDDSAD</sequence>